<proteinExistence type="inferred from homology"/>
<comment type="similarity">
    <text evidence="2">Belongs to the MCU (TC 1.A.77) family.</text>
</comment>
<dbReference type="GeneID" id="105227159"/>
<reference evidence="19" key="1">
    <citation type="submission" date="2025-08" db="UniProtKB">
        <authorList>
            <consortium name="RefSeq"/>
        </authorList>
    </citation>
    <scope>IDENTIFICATION</scope>
    <source>
        <tissue evidence="19">Adult</tissue>
    </source>
</reference>
<keyword evidence="11" id="KW-0496">Mitochondrion</keyword>
<keyword evidence="7" id="KW-0999">Mitochondrion inner membrane</keyword>
<evidence type="ECO:0000256" key="3">
    <source>
        <dbReference type="ARBA" id="ARBA00022448"/>
    </source>
</evidence>
<comment type="catalytic activity">
    <reaction evidence="14">
        <text>Ca(2+)(in) = Ca(2+)(out)</text>
        <dbReference type="Rhea" id="RHEA:29671"/>
        <dbReference type="ChEBI" id="CHEBI:29108"/>
    </reaction>
</comment>
<organism evidence="18 19">
    <name type="scientific">Bactrocera dorsalis</name>
    <name type="common">Oriental fruit fly</name>
    <name type="synonym">Dacus dorsalis</name>
    <dbReference type="NCBI Taxonomy" id="27457"/>
    <lineage>
        <taxon>Eukaryota</taxon>
        <taxon>Metazoa</taxon>
        <taxon>Ecdysozoa</taxon>
        <taxon>Arthropoda</taxon>
        <taxon>Hexapoda</taxon>
        <taxon>Insecta</taxon>
        <taxon>Pterygota</taxon>
        <taxon>Neoptera</taxon>
        <taxon>Endopterygota</taxon>
        <taxon>Diptera</taxon>
        <taxon>Brachycera</taxon>
        <taxon>Muscomorpha</taxon>
        <taxon>Tephritoidea</taxon>
        <taxon>Tephritidae</taxon>
        <taxon>Bactrocera</taxon>
        <taxon>Bactrocera</taxon>
    </lineage>
</organism>
<dbReference type="Pfam" id="PF02037">
    <property type="entry name" value="SAP"/>
    <property type="match status" value="1"/>
</dbReference>
<accession>A0ABM3JXZ8</accession>
<dbReference type="Pfam" id="PF04678">
    <property type="entry name" value="MCU"/>
    <property type="match status" value="1"/>
</dbReference>
<keyword evidence="3" id="KW-0813">Transport</keyword>
<feature type="domain" description="SAP" evidence="17">
    <location>
        <begin position="150"/>
        <end position="184"/>
    </location>
</feature>
<evidence type="ECO:0000256" key="16">
    <source>
        <dbReference type="SAM" id="Phobius"/>
    </source>
</evidence>
<feature type="region of interest" description="Disordered" evidence="15">
    <location>
        <begin position="71"/>
        <end position="117"/>
    </location>
</feature>
<keyword evidence="6 16" id="KW-0812">Transmembrane</keyword>
<gene>
    <name evidence="19" type="primary">LOC105227159</name>
</gene>
<evidence type="ECO:0000256" key="8">
    <source>
        <dbReference type="ARBA" id="ARBA00022837"/>
    </source>
</evidence>
<feature type="compositionally biased region" description="Basic and acidic residues" evidence="15">
    <location>
        <begin position="217"/>
        <end position="236"/>
    </location>
</feature>
<evidence type="ECO:0000256" key="6">
    <source>
        <dbReference type="ARBA" id="ARBA00022692"/>
    </source>
</evidence>
<evidence type="ECO:0000313" key="19">
    <source>
        <dbReference type="RefSeq" id="XP_049314108.1"/>
    </source>
</evidence>
<dbReference type="InterPro" id="IPR039055">
    <property type="entry name" value="MCU_fam"/>
</dbReference>
<feature type="transmembrane region" description="Helical" evidence="16">
    <location>
        <begin position="521"/>
        <end position="539"/>
    </location>
</feature>
<protein>
    <submittedName>
        <fullName evidence="19">Uncharacterized protein LOC105227159 isoform X3</fullName>
    </submittedName>
</protein>
<dbReference type="SUPFAM" id="SSF68906">
    <property type="entry name" value="SAP domain"/>
    <property type="match status" value="1"/>
</dbReference>
<comment type="subcellular location">
    <subcellularLocation>
        <location evidence="1">Mitochondrion inner membrane</location>
        <topology evidence="1">Multi-pass membrane protein</topology>
    </subcellularLocation>
</comment>
<evidence type="ECO:0000256" key="7">
    <source>
        <dbReference type="ARBA" id="ARBA00022792"/>
    </source>
</evidence>
<evidence type="ECO:0000256" key="13">
    <source>
        <dbReference type="ARBA" id="ARBA00023303"/>
    </source>
</evidence>
<keyword evidence="8" id="KW-0106">Calcium</keyword>
<dbReference type="InterPro" id="IPR003034">
    <property type="entry name" value="SAP_dom"/>
</dbReference>
<dbReference type="SMART" id="SM00513">
    <property type="entry name" value="SAP"/>
    <property type="match status" value="1"/>
</dbReference>
<keyword evidence="10" id="KW-0406">Ion transport</keyword>
<feature type="compositionally biased region" description="Polar residues" evidence="15">
    <location>
        <begin position="274"/>
        <end position="284"/>
    </location>
</feature>
<keyword evidence="13" id="KW-0407">Ion channel</keyword>
<feature type="region of interest" description="Disordered" evidence="15">
    <location>
        <begin position="274"/>
        <end position="325"/>
    </location>
</feature>
<feature type="transmembrane region" description="Helical" evidence="16">
    <location>
        <begin position="489"/>
        <end position="509"/>
    </location>
</feature>
<evidence type="ECO:0000256" key="5">
    <source>
        <dbReference type="ARBA" id="ARBA00022673"/>
    </source>
</evidence>
<dbReference type="InterPro" id="IPR036361">
    <property type="entry name" value="SAP_dom_sf"/>
</dbReference>
<evidence type="ECO:0000256" key="14">
    <source>
        <dbReference type="ARBA" id="ARBA00036634"/>
    </source>
</evidence>
<dbReference type="RefSeq" id="XP_049314108.1">
    <property type="nucleotide sequence ID" value="XM_049458151.1"/>
</dbReference>
<dbReference type="Gene3D" id="1.10.720.30">
    <property type="entry name" value="SAP domain"/>
    <property type="match status" value="1"/>
</dbReference>
<evidence type="ECO:0000313" key="18">
    <source>
        <dbReference type="Proteomes" id="UP001652620"/>
    </source>
</evidence>
<evidence type="ECO:0000256" key="10">
    <source>
        <dbReference type="ARBA" id="ARBA00023065"/>
    </source>
</evidence>
<dbReference type="PANTHER" id="PTHR13462:SF10">
    <property type="entry name" value="CALCIUM UNIPORTER PROTEIN, MITOCHONDRIAL"/>
    <property type="match status" value="1"/>
</dbReference>
<evidence type="ECO:0000256" key="2">
    <source>
        <dbReference type="ARBA" id="ARBA00005653"/>
    </source>
</evidence>
<evidence type="ECO:0000256" key="1">
    <source>
        <dbReference type="ARBA" id="ARBA00004448"/>
    </source>
</evidence>
<sequence>MKRLIYTIGLKKIFDSLIKRKRVVKIRFFETIDLSKLKMSNISDLMVPNSDGKWQSIAKNCQQFVTTANPFRSSIRGSGSGDGSGNGQGNGNGGDGVDNYKKPGKSETANENAEPTAKESNLLAKSMQTQNFKPHHLLKADETLSKEGDLTTLKISQLRTQLRAHGLSPVGKKDVLVQRLQSYLQLTAGKPTTQISPDTQAYEAGATVDEEKIINSESATEHSYTDHQPAKEKASEEQPEITPLMYQNLSSNQATTKHEVDNVELHAKDTNYEVQHSTVSSPASIPSPKESGTGNASGGGNDGDEDDSHHSNSTQTHSTENVGANNKGDVYVEYIQGLPHLTVPLPSRLEKCRFALRPVSHKVGDLIEMLKIEDHGIDRAVVLNKCGVRIASTCAIDSLMDEPFWLQINDNKYEVIPPKRKKIDSEDLKRLSDVRTLVAQLYEALHVGEYHLHKEHELVKKIENLKFEISPLEMEKQELAKLAQRKTVVATWVGLSLMAVQFGVLARLTWWEYSWDIMEPVTYFVTYGTTMALYAYYCLTKSEYTYETVRDRLFLITMHKKAKRKSFDIEKYNQLRREIAEAEYDLRRLRDPINLQLPPHIDRSQRSIPIEPPTSGGGETRLLTAVTCEKKPASFRLPFLEPKN</sequence>
<feature type="compositionally biased region" description="Gly residues" evidence="15">
    <location>
        <begin position="78"/>
        <end position="96"/>
    </location>
</feature>
<evidence type="ECO:0000256" key="4">
    <source>
        <dbReference type="ARBA" id="ARBA00022568"/>
    </source>
</evidence>
<name>A0ABM3JXZ8_BACDO</name>
<dbReference type="Proteomes" id="UP001652620">
    <property type="component" value="Chromosome 5"/>
</dbReference>
<evidence type="ECO:0000256" key="15">
    <source>
        <dbReference type="SAM" id="MobiDB-lite"/>
    </source>
</evidence>
<evidence type="ECO:0000256" key="9">
    <source>
        <dbReference type="ARBA" id="ARBA00022989"/>
    </source>
</evidence>
<evidence type="ECO:0000256" key="11">
    <source>
        <dbReference type="ARBA" id="ARBA00023128"/>
    </source>
</evidence>
<evidence type="ECO:0000256" key="12">
    <source>
        <dbReference type="ARBA" id="ARBA00023136"/>
    </source>
</evidence>
<keyword evidence="18" id="KW-1185">Reference proteome</keyword>
<keyword evidence="12 16" id="KW-0472">Membrane</keyword>
<keyword evidence="4" id="KW-0109">Calcium transport</keyword>
<keyword evidence="9 16" id="KW-1133">Transmembrane helix</keyword>
<keyword evidence="5" id="KW-0107">Calcium channel</keyword>
<dbReference type="PANTHER" id="PTHR13462">
    <property type="entry name" value="CALCIUM UNIPORTER PROTEIN, MITOCHONDRIAL"/>
    <property type="match status" value="1"/>
</dbReference>
<dbReference type="InterPro" id="IPR006769">
    <property type="entry name" value="MCU_C"/>
</dbReference>
<dbReference type="PROSITE" id="PS50800">
    <property type="entry name" value="SAP"/>
    <property type="match status" value="1"/>
</dbReference>
<feature type="region of interest" description="Disordered" evidence="15">
    <location>
        <begin position="217"/>
        <end position="239"/>
    </location>
</feature>
<evidence type="ECO:0000259" key="17">
    <source>
        <dbReference type="PROSITE" id="PS50800"/>
    </source>
</evidence>